<dbReference type="InterPro" id="IPR001128">
    <property type="entry name" value="Cyt_P450"/>
</dbReference>
<evidence type="ECO:0000256" key="3">
    <source>
        <dbReference type="ARBA" id="ARBA00022723"/>
    </source>
</evidence>
<dbReference type="PROSITE" id="PS00086">
    <property type="entry name" value="CYTOCHROME_P450"/>
    <property type="match status" value="1"/>
</dbReference>
<dbReference type="InterPro" id="IPR002397">
    <property type="entry name" value="Cyt_P450_B"/>
</dbReference>
<evidence type="ECO:0000313" key="9">
    <source>
        <dbReference type="Proteomes" id="UP000005801"/>
    </source>
</evidence>
<evidence type="ECO:0000256" key="2">
    <source>
        <dbReference type="ARBA" id="ARBA00022617"/>
    </source>
</evidence>
<dbReference type="GO" id="GO:0020037">
    <property type="term" value="F:heme binding"/>
    <property type="evidence" value="ECO:0007669"/>
    <property type="project" value="InterPro"/>
</dbReference>
<evidence type="ECO:0000256" key="4">
    <source>
        <dbReference type="ARBA" id="ARBA00023002"/>
    </source>
</evidence>
<dbReference type="CDD" id="cd11029">
    <property type="entry name" value="CYP107-like"/>
    <property type="match status" value="1"/>
</dbReference>
<sequence length="421" mass="47069">MNTTTLPAFLTPARADFAPKLPLNIADPEFIANPYPTFDWLLEHAPVTPGRFGMMRAHLVSRYDDCLTILKDKQRVTRNRAKAKGKSGEGGYPVPRSVRHLVSSMINTDDPEHRRLRNLVHQAFTPRAIKGIENRIEALVDELLDDALKRGGTIDLIQAYSLPIPVTVISEMMGVSDEEINIFIDGVSFMSRRFGVASLLKLLFWEAPRLDRFVRQLVVAKRANPGEDILSNLVTAEVDGDRLSDDEIVAMAFLLTFAGYETTVYLITNAVLMLLLYPEQRELALSERAKLDAAIEEVNRFHGSVQGGEAMYAAEDIELSGVVVPRGSAMFAVLGAANRDPRAFDRPTVFDITRTPNKHLGFGQGVHYCIGAPLARMETRIALERLFERAPKLQLAVPPEQLEVQPTALMRRYRALPVRLR</sequence>
<dbReference type="InterPro" id="IPR017972">
    <property type="entry name" value="Cyt_P450_CS"/>
</dbReference>
<dbReference type="SUPFAM" id="SSF48264">
    <property type="entry name" value="Cytochrome P450"/>
    <property type="match status" value="1"/>
</dbReference>
<dbReference type="Gene3D" id="1.10.630.10">
    <property type="entry name" value="Cytochrome P450"/>
    <property type="match status" value="1"/>
</dbReference>
<keyword evidence="3 7" id="KW-0479">Metal-binding</keyword>
<evidence type="ECO:0000256" key="6">
    <source>
        <dbReference type="ARBA" id="ARBA00023033"/>
    </source>
</evidence>
<reference evidence="8 9" key="1">
    <citation type="submission" date="2007-06" db="EMBL/GenBank/DDBJ databases">
        <authorList>
            <person name="Shimkets L."/>
            <person name="Ferriera S."/>
            <person name="Johnson J."/>
            <person name="Kravitz S."/>
            <person name="Beeson K."/>
            <person name="Sutton G."/>
            <person name="Rogers Y.-H."/>
            <person name="Friedman R."/>
            <person name="Frazier M."/>
            <person name="Venter J.C."/>
        </authorList>
    </citation>
    <scope>NUCLEOTIDE SEQUENCE [LARGE SCALE GENOMIC DNA]</scope>
    <source>
        <strain evidence="8 9">SIR-1</strain>
    </source>
</reference>
<dbReference type="GO" id="GO:0016705">
    <property type="term" value="F:oxidoreductase activity, acting on paired donors, with incorporation or reduction of molecular oxygen"/>
    <property type="evidence" value="ECO:0007669"/>
    <property type="project" value="InterPro"/>
</dbReference>
<protein>
    <submittedName>
        <fullName evidence="8">Putative cytochrome P450 hydroxylase</fullName>
    </submittedName>
</protein>
<dbReference type="PRINTS" id="PR00359">
    <property type="entry name" value="BP450"/>
</dbReference>
<keyword evidence="5 7" id="KW-0408">Iron</keyword>
<proteinExistence type="inferred from homology"/>
<accession>A6G1H5</accession>
<evidence type="ECO:0000256" key="7">
    <source>
        <dbReference type="RuleBase" id="RU000461"/>
    </source>
</evidence>
<name>A6G1H5_9BACT</name>
<evidence type="ECO:0000313" key="8">
    <source>
        <dbReference type="EMBL" id="EDM80239.1"/>
    </source>
</evidence>
<dbReference type="GO" id="GO:0004497">
    <property type="term" value="F:monooxygenase activity"/>
    <property type="evidence" value="ECO:0007669"/>
    <property type="project" value="UniProtKB-KW"/>
</dbReference>
<dbReference type="PRINTS" id="PR00385">
    <property type="entry name" value="P450"/>
</dbReference>
<dbReference type="PANTHER" id="PTHR46696">
    <property type="entry name" value="P450, PUTATIVE (EUROFUNG)-RELATED"/>
    <property type="match status" value="1"/>
</dbReference>
<dbReference type="EMBL" id="ABCS01000012">
    <property type="protein sequence ID" value="EDM80239.1"/>
    <property type="molecule type" value="Genomic_DNA"/>
</dbReference>
<dbReference type="Proteomes" id="UP000005801">
    <property type="component" value="Unassembled WGS sequence"/>
</dbReference>
<dbReference type="AlphaFoldDB" id="A6G1H5"/>
<dbReference type="RefSeq" id="WP_006970574.1">
    <property type="nucleotide sequence ID" value="NZ_ABCS01000012.1"/>
</dbReference>
<keyword evidence="9" id="KW-1185">Reference proteome</keyword>
<dbReference type="PANTHER" id="PTHR46696:SF1">
    <property type="entry name" value="CYTOCHROME P450 YJIB-RELATED"/>
    <property type="match status" value="1"/>
</dbReference>
<dbReference type="Pfam" id="PF00067">
    <property type="entry name" value="p450"/>
    <property type="match status" value="1"/>
</dbReference>
<evidence type="ECO:0000256" key="1">
    <source>
        <dbReference type="ARBA" id="ARBA00010617"/>
    </source>
</evidence>
<dbReference type="InterPro" id="IPR036396">
    <property type="entry name" value="Cyt_P450_sf"/>
</dbReference>
<keyword evidence="2 7" id="KW-0349">Heme</keyword>
<dbReference type="eggNOG" id="COG2124">
    <property type="taxonomic scope" value="Bacteria"/>
</dbReference>
<dbReference type="STRING" id="391625.PPSIR1_36352"/>
<comment type="caution">
    <text evidence="8">The sequence shown here is derived from an EMBL/GenBank/DDBJ whole genome shotgun (WGS) entry which is preliminary data.</text>
</comment>
<keyword evidence="4 7" id="KW-0560">Oxidoreductase</keyword>
<dbReference type="GO" id="GO:0005506">
    <property type="term" value="F:iron ion binding"/>
    <property type="evidence" value="ECO:0007669"/>
    <property type="project" value="InterPro"/>
</dbReference>
<evidence type="ECO:0000256" key="5">
    <source>
        <dbReference type="ARBA" id="ARBA00023004"/>
    </source>
</evidence>
<dbReference type="FunFam" id="1.10.630.10:FF:000018">
    <property type="entry name" value="Cytochrome P450 monooxygenase"/>
    <property type="match status" value="1"/>
</dbReference>
<comment type="similarity">
    <text evidence="1 7">Belongs to the cytochrome P450 family.</text>
</comment>
<dbReference type="OrthoDB" id="5500002at2"/>
<gene>
    <name evidence="8" type="ORF">PPSIR1_36352</name>
</gene>
<organism evidence="8 9">
    <name type="scientific">Plesiocystis pacifica SIR-1</name>
    <dbReference type="NCBI Taxonomy" id="391625"/>
    <lineage>
        <taxon>Bacteria</taxon>
        <taxon>Pseudomonadati</taxon>
        <taxon>Myxococcota</taxon>
        <taxon>Polyangia</taxon>
        <taxon>Nannocystales</taxon>
        <taxon>Nannocystaceae</taxon>
        <taxon>Plesiocystis</taxon>
    </lineage>
</organism>
<keyword evidence="6 7" id="KW-0503">Monooxygenase</keyword>